<dbReference type="EMBL" id="JABDTM020012921">
    <property type="protein sequence ID" value="KAH0820078.1"/>
    <property type="molecule type" value="Genomic_DNA"/>
</dbReference>
<dbReference type="PROSITE" id="PS50085">
    <property type="entry name" value="RAPGAP"/>
    <property type="match status" value="1"/>
</dbReference>
<keyword evidence="6" id="KW-1185">Reference proteome</keyword>
<evidence type="ECO:0000313" key="5">
    <source>
        <dbReference type="EMBL" id="KAH0820078.1"/>
    </source>
</evidence>
<dbReference type="GO" id="GO:0033596">
    <property type="term" value="C:TSC1-TSC2 complex"/>
    <property type="evidence" value="ECO:0007669"/>
    <property type="project" value="InterPro"/>
</dbReference>
<dbReference type="SUPFAM" id="SSF48371">
    <property type="entry name" value="ARM repeat"/>
    <property type="match status" value="1"/>
</dbReference>
<evidence type="ECO:0000313" key="6">
    <source>
        <dbReference type="Proteomes" id="UP000719412"/>
    </source>
</evidence>
<dbReference type="SUPFAM" id="SSF111347">
    <property type="entry name" value="Rap/Ran-GAP"/>
    <property type="match status" value="1"/>
</dbReference>
<keyword evidence="2" id="KW-0175">Coiled coil</keyword>
<dbReference type="GO" id="GO:0032007">
    <property type="term" value="P:negative regulation of TOR signaling"/>
    <property type="evidence" value="ECO:0007669"/>
    <property type="project" value="InterPro"/>
</dbReference>
<dbReference type="Pfam" id="PF02145">
    <property type="entry name" value="Rap_GAP"/>
    <property type="match status" value="1"/>
</dbReference>
<dbReference type="Pfam" id="PF11864">
    <property type="entry name" value="DUF3384"/>
    <property type="match status" value="1"/>
</dbReference>
<feature type="compositionally biased region" description="Low complexity" evidence="3">
    <location>
        <begin position="1228"/>
        <end position="1273"/>
    </location>
</feature>
<feature type="compositionally biased region" description="Acidic residues" evidence="3">
    <location>
        <begin position="1112"/>
        <end position="1122"/>
    </location>
</feature>
<dbReference type="GO" id="GO:0005096">
    <property type="term" value="F:GTPase activator activity"/>
    <property type="evidence" value="ECO:0007669"/>
    <property type="project" value="UniProtKB-KW"/>
</dbReference>
<keyword evidence="1" id="KW-0343">GTPase activation</keyword>
<protein>
    <recommendedName>
        <fullName evidence="4">Rap-GAP domain-containing protein</fullName>
    </recommendedName>
</protein>
<evidence type="ECO:0000259" key="4">
    <source>
        <dbReference type="PROSITE" id="PS50085"/>
    </source>
</evidence>
<feature type="coiled-coil region" evidence="2">
    <location>
        <begin position="1656"/>
        <end position="1686"/>
    </location>
</feature>
<dbReference type="PRINTS" id="PR01431">
    <property type="entry name" value="TUBERIN"/>
</dbReference>
<feature type="region of interest" description="Disordered" evidence="3">
    <location>
        <begin position="874"/>
        <end position="903"/>
    </location>
</feature>
<dbReference type="InterPro" id="IPR016024">
    <property type="entry name" value="ARM-type_fold"/>
</dbReference>
<feature type="compositionally biased region" description="Low complexity" evidence="3">
    <location>
        <begin position="1124"/>
        <end position="1138"/>
    </location>
</feature>
<feature type="compositionally biased region" description="Low complexity" evidence="3">
    <location>
        <begin position="1354"/>
        <end position="1363"/>
    </location>
</feature>
<dbReference type="Gene3D" id="3.40.50.11210">
    <property type="entry name" value="Rap/Ran-GAP"/>
    <property type="match status" value="1"/>
</dbReference>
<dbReference type="Pfam" id="PF11938">
    <property type="entry name" value="DUF3456"/>
    <property type="match status" value="1"/>
</dbReference>
<dbReference type="InterPro" id="IPR021852">
    <property type="entry name" value="DUF3456"/>
</dbReference>
<accession>A0A8J6HTR9</accession>
<dbReference type="GO" id="GO:0051726">
    <property type="term" value="P:regulation of cell cycle"/>
    <property type="evidence" value="ECO:0007669"/>
    <property type="project" value="TreeGrafter"/>
</dbReference>
<dbReference type="InterPro" id="IPR011989">
    <property type="entry name" value="ARM-like"/>
</dbReference>
<comment type="caution">
    <text evidence="5">The sequence shown here is derived from an EMBL/GenBank/DDBJ whole genome shotgun (WGS) entry which is preliminary data.</text>
</comment>
<dbReference type="InterPro" id="IPR003913">
    <property type="entry name" value="Tuberin"/>
</dbReference>
<evidence type="ECO:0000256" key="2">
    <source>
        <dbReference type="SAM" id="Coils"/>
    </source>
</evidence>
<feature type="compositionally biased region" description="Polar residues" evidence="3">
    <location>
        <begin position="1287"/>
        <end position="1310"/>
    </location>
</feature>
<dbReference type="PANTHER" id="PTHR10063">
    <property type="entry name" value="TUBERIN"/>
    <property type="match status" value="1"/>
</dbReference>
<feature type="region of interest" description="Disordered" evidence="3">
    <location>
        <begin position="1112"/>
        <end position="1405"/>
    </location>
</feature>
<name>A0A8J6HTR9_TENMO</name>
<dbReference type="GO" id="GO:0030178">
    <property type="term" value="P:negative regulation of Wnt signaling pathway"/>
    <property type="evidence" value="ECO:0007669"/>
    <property type="project" value="TreeGrafter"/>
</dbReference>
<dbReference type="PANTHER" id="PTHR10063:SF0">
    <property type="entry name" value="TUBERIN"/>
    <property type="match status" value="1"/>
</dbReference>
<gene>
    <name evidence="5" type="ORF">GEV33_002713</name>
</gene>
<feature type="compositionally biased region" description="Low complexity" evidence="3">
    <location>
        <begin position="1315"/>
        <end position="1340"/>
    </location>
</feature>
<dbReference type="Pfam" id="PF03542">
    <property type="entry name" value="Tuberin"/>
    <property type="match status" value="1"/>
</dbReference>
<evidence type="ECO:0000256" key="1">
    <source>
        <dbReference type="ARBA" id="ARBA00022468"/>
    </source>
</evidence>
<feature type="domain" description="Rap-GAP" evidence="4">
    <location>
        <begin position="1449"/>
        <end position="1677"/>
    </location>
</feature>
<dbReference type="InterPro" id="IPR018515">
    <property type="entry name" value="Tuberin-type_domain"/>
</dbReference>
<dbReference type="InterPro" id="IPR027107">
    <property type="entry name" value="Tuberin/Ral-act_asu"/>
</dbReference>
<reference evidence="5" key="1">
    <citation type="journal article" date="2020" name="J Insects Food Feed">
        <title>The yellow mealworm (Tenebrio molitor) genome: a resource for the emerging insects as food and feed industry.</title>
        <authorList>
            <person name="Eriksson T."/>
            <person name="Andere A."/>
            <person name="Kelstrup H."/>
            <person name="Emery V."/>
            <person name="Picard C."/>
        </authorList>
    </citation>
    <scope>NUCLEOTIDE SEQUENCE</scope>
    <source>
        <strain evidence="5">Stoneville</strain>
        <tissue evidence="5">Whole head</tissue>
    </source>
</reference>
<proteinExistence type="predicted"/>
<dbReference type="InterPro" id="IPR000331">
    <property type="entry name" value="Rap/Ran_GAP_dom"/>
</dbReference>
<sequence>MRDLSAHLSRLEPNGVEKLWYCIQDMFLREYAAEVRHATFTFLQQVIKSQFDKIDVMRAQFFRFIKHHDNPQDMAPRVDLLGALTNDGKEVEHFEEEIGPFLLNWITDVNRVGKLHEFLKILDNVIKFNSPHLDEYTMTGYVKHICVLCCNSNQFPIVILCLQILGTVVAYSILPPESLAQFVGTLCRTVNIKCYCPASWKTMKNLLGTHLGHSTLFTMCRFLQEPNLKKDSGLMRGCVFYIHMALWDINSMQNLCCPPSSVLPSVLQAVKCNHPSVAYEVILGIQKLINKHGLELLEPTWDIILEIVHHVIKQIEIASNEVPNNLTVITLHEILNTIENLIEVGNYKGSMNQFFAVIHECSRDRPETSVLKLIKFQSKSFRPTESAWLQNLFNLLTNYFKPDMRTNVRLKVLSVLEDTLQLYGQYEDELINHIVIPHMQNIATDDNIVVRSEVAKLLVDLCKDYNSNICTELLEILEKLLQRPVDKSGAPNQQASEAEFLDINVLVPGLIQVFAKKIHKLPSTHAIYIYKMLVQFLDKNCLKPSFKEFNQSRIAIFDCLLSMRADSNCRLGCPDPETKQMKFSPYLGVSFKPVEATVTSPPSTIPTQIPICKISYLPIEGAFVLFLKYLESEKDWEVLKLILDKLPAMLGNKAIVLTRSGNPELNTLVKVLCTMLQSKTLNSAEGLNVKVTRLEYQTAVVSVMVALSHYGNNLDQHHQQLLINTLTRSTGTDPRCSRQSINSLTICMVDMRETMMKLLPDVLLRLSKISATMYIAMPILEFLSTLSQLPTVYANFVSDQYMAVFAIALPYTNPFKYDNYIVSLAYHVISVWFLKCRLPFRRDFVKFIVSGLQTNVMVPFQELNQFKLSLGNMNQDSSDRKRSSSLTEQGSRRRIKPDGGKKSTFIQKTSRDKTVLTFYEELNETCIDLMARYTYSPCSALPKRLPTAEFLLNGGITKSWMLGNKLITITTSGCTEKVLKHGVCDKCWSLCSSHNNSKIARYARSNSGNEEKESFLARQSSSDKGEEEKKYDAANLPRLIADDKREPPICACWCQGWAEILIRRPTGNVSWVMKVQNQVSFKQHVFEFPLNEMSTLYMPDLFFEPSSAISIEEQEETEDFEEAPCSSSSRPVSVPGSPTKQSLSRQSSRDSGDDELEFVYDDGTKSRNPVRRSNSSPEMANWKNPFVHQKQERDVNDSESQDDENTKKSKKDVRVSCEAIPEEIAGMGTSPPSGGSTTIKPRPEQQQQQQPSQQPQHPSLLTCYSYPGSSPPGESNIAPKPYKTVPASPNQVTSQTQPAFLSKNESQDNNVLDRPNNLPNLANLAPLSSKPPQSPTQTSPRLQRHTDRDKDGPSAIQKSSSSSKLEKNRSKTLSNEPTLAEKRDRLHTISVMSTSTRKPTPPKKVPKEILKSGLNPSFIFLQLYHTACFGSTSEVPLIVHPSTVIERAISILDRMYPYEVHKIGVLYIGEGQTEKEVEILKNTGGCVRYMEFLQNLGTLIRLADVNPRDIYLGGVDQSGADGKYMYTHQDDLVMLAFHVATLMPNKESDPNGNCKKAHVGNDNVVIVYNNSGQEFDITTFRSQVTLAYIIVEPLDYCCNKVEVKVKSDLLKIIGSNEVIIVSDQSVSILVRQLAIHADLAATVLNSLRSHATDPYASNWLERLRKLKNLREKVVQEIKNRKDAQKGFSEEKDIAEPIALFHITRIHHKYPANNETTLRMYLPHVCLFLALYLLPHITAVTEEDEGVKYANRCEVCKILAVELQSRLEETGKTHEVIETGYEVDDVKPKKKKEYKKSELRLVESLEGVCDRILEYNIHKERQDSTRFAKGMSQTFQTLHGLVDKGVKVELGIPYELWDKPSVEVTNMKTQCETLLEQNEGDIEEWYFNHQGKENLKKYLCQDRALKDEDSSCLYEQFKGEKGERKLEKKDEL</sequence>
<dbReference type="GO" id="GO:0051898">
    <property type="term" value="P:negative regulation of phosphatidylinositol 3-kinase/protein kinase B signal transduction"/>
    <property type="evidence" value="ECO:0007669"/>
    <property type="project" value="TreeGrafter"/>
</dbReference>
<dbReference type="GO" id="GO:0051056">
    <property type="term" value="P:regulation of small GTPase mediated signal transduction"/>
    <property type="evidence" value="ECO:0007669"/>
    <property type="project" value="InterPro"/>
</dbReference>
<organism evidence="5 6">
    <name type="scientific">Tenebrio molitor</name>
    <name type="common">Yellow mealworm beetle</name>
    <dbReference type="NCBI Taxonomy" id="7067"/>
    <lineage>
        <taxon>Eukaryota</taxon>
        <taxon>Metazoa</taxon>
        <taxon>Ecdysozoa</taxon>
        <taxon>Arthropoda</taxon>
        <taxon>Hexapoda</taxon>
        <taxon>Insecta</taxon>
        <taxon>Pterygota</taxon>
        <taxon>Neoptera</taxon>
        <taxon>Endopterygota</taxon>
        <taxon>Coleoptera</taxon>
        <taxon>Polyphaga</taxon>
        <taxon>Cucujiformia</taxon>
        <taxon>Tenebrionidae</taxon>
        <taxon>Tenebrio</taxon>
    </lineage>
</organism>
<dbReference type="FunFam" id="3.40.50.11210:FF:000001">
    <property type="entry name" value="Ral GTPase-activating protein subunit alpha-1 isoform 1"/>
    <property type="match status" value="1"/>
</dbReference>
<dbReference type="InterPro" id="IPR035974">
    <property type="entry name" value="Rap/Ran-GAP_sf"/>
</dbReference>
<evidence type="ECO:0000256" key="3">
    <source>
        <dbReference type="SAM" id="MobiDB-lite"/>
    </source>
</evidence>
<dbReference type="Gene3D" id="1.25.10.10">
    <property type="entry name" value="Leucine-rich Repeat Variant"/>
    <property type="match status" value="1"/>
</dbReference>
<dbReference type="Proteomes" id="UP000719412">
    <property type="component" value="Unassembled WGS sequence"/>
</dbReference>
<dbReference type="InterPro" id="IPR024584">
    <property type="entry name" value="Tuberin_N"/>
</dbReference>
<dbReference type="GO" id="GO:0046627">
    <property type="term" value="P:negative regulation of insulin receptor signaling pathway"/>
    <property type="evidence" value="ECO:0007669"/>
    <property type="project" value="TreeGrafter"/>
</dbReference>
<reference evidence="5" key="2">
    <citation type="submission" date="2021-08" db="EMBL/GenBank/DDBJ databases">
        <authorList>
            <person name="Eriksson T."/>
        </authorList>
    </citation>
    <scope>NUCLEOTIDE SEQUENCE</scope>
    <source>
        <strain evidence="5">Stoneville</strain>
        <tissue evidence="5">Whole head</tissue>
    </source>
</reference>
<dbReference type="GO" id="GO:0005634">
    <property type="term" value="C:nucleus"/>
    <property type="evidence" value="ECO:0007669"/>
    <property type="project" value="InterPro"/>
</dbReference>
<feature type="compositionally biased region" description="Basic and acidic residues" evidence="3">
    <location>
        <begin position="1204"/>
        <end position="1215"/>
    </location>
</feature>